<dbReference type="GO" id="GO:0005737">
    <property type="term" value="C:cytoplasm"/>
    <property type="evidence" value="ECO:0007669"/>
    <property type="project" value="UniProtKB-SubCell"/>
</dbReference>
<dbReference type="AlphaFoldDB" id="A0A917DI37"/>
<evidence type="ECO:0000256" key="3">
    <source>
        <dbReference type="ARBA" id="ARBA00004065"/>
    </source>
</evidence>
<dbReference type="RefSeq" id="WP_188712250.1">
    <property type="nucleotide sequence ID" value="NZ_BMHO01000001.1"/>
</dbReference>
<dbReference type="InterPro" id="IPR001352">
    <property type="entry name" value="RNase_HII/HIII"/>
</dbReference>
<dbReference type="Proteomes" id="UP000633205">
    <property type="component" value="Unassembled WGS sequence"/>
</dbReference>
<reference evidence="15" key="1">
    <citation type="journal article" date="2014" name="Int. J. Syst. Evol. Microbiol.">
        <title>Complete genome sequence of Corynebacterium casei LMG S-19264T (=DSM 44701T), isolated from a smear-ripened cheese.</title>
        <authorList>
            <consortium name="US DOE Joint Genome Institute (JGI-PGF)"/>
            <person name="Walter F."/>
            <person name="Albersmeier A."/>
            <person name="Kalinowski J."/>
            <person name="Ruckert C."/>
        </authorList>
    </citation>
    <scope>NUCLEOTIDE SEQUENCE</scope>
    <source>
        <strain evidence="15">CGMCC 1.15152</strain>
    </source>
</reference>
<comment type="caution">
    <text evidence="15">The sequence shown here is derived from an EMBL/GenBank/DDBJ whole genome shotgun (WGS) entry which is preliminary data.</text>
</comment>
<evidence type="ECO:0000256" key="11">
    <source>
        <dbReference type="ARBA" id="ARBA00023211"/>
    </source>
</evidence>
<evidence type="ECO:0000259" key="14">
    <source>
        <dbReference type="PROSITE" id="PS51975"/>
    </source>
</evidence>
<comment type="cofactor">
    <cofactor evidence="12">
        <name>Mn(2+)</name>
        <dbReference type="ChEBI" id="CHEBI:29035"/>
    </cofactor>
    <cofactor evidence="12">
        <name>Mg(2+)</name>
        <dbReference type="ChEBI" id="CHEBI:18420"/>
    </cofactor>
    <text evidence="12">Manganese or magnesium. Binds 1 divalent metal ion per monomer in the absence of substrate. May bind a second metal ion after substrate binding.</text>
</comment>
<keyword evidence="10 12" id="KW-0378">Hydrolase</keyword>
<dbReference type="NCBIfam" id="NF000595">
    <property type="entry name" value="PRK00015.1-3"/>
    <property type="match status" value="1"/>
</dbReference>
<proteinExistence type="inferred from homology"/>
<dbReference type="InterPro" id="IPR012337">
    <property type="entry name" value="RNaseH-like_sf"/>
</dbReference>
<evidence type="ECO:0000256" key="13">
    <source>
        <dbReference type="RuleBase" id="RU003515"/>
    </source>
</evidence>
<dbReference type="InterPro" id="IPR036397">
    <property type="entry name" value="RNaseH_sf"/>
</dbReference>
<name>A0A917DI37_9MICO</name>
<dbReference type="PROSITE" id="PS51975">
    <property type="entry name" value="RNASE_H_2"/>
    <property type="match status" value="1"/>
</dbReference>
<keyword evidence="6" id="KW-0963">Cytoplasm</keyword>
<comment type="similarity">
    <text evidence="5 13">Belongs to the RNase HII family.</text>
</comment>
<dbReference type="PANTHER" id="PTHR10954:SF18">
    <property type="entry name" value="RIBONUCLEASE HII"/>
    <property type="match status" value="1"/>
</dbReference>
<dbReference type="EMBL" id="BMHO01000001">
    <property type="protein sequence ID" value="GGD40559.1"/>
    <property type="molecule type" value="Genomic_DNA"/>
</dbReference>
<protein>
    <recommendedName>
        <fullName evidence="13">Ribonuclease</fullName>
        <ecNumber evidence="13">3.1.26.4</ecNumber>
    </recommendedName>
</protein>
<organism evidence="15 16">
    <name type="scientific">Microbacterium faecale</name>
    <dbReference type="NCBI Taxonomy" id="1804630"/>
    <lineage>
        <taxon>Bacteria</taxon>
        <taxon>Bacillati</taxon>
        <taxon>Actinomycetota</taxon>
        <taxon>Actinomycetes</taxon>
        <taxon>Micrococcales</taxon>
        <taxon>Microbacteriaceae</taxon>
        <taxon>Microbacterium</taxon>
    </lineage>
</organism>
<keyword evidence="11" id="KW-0464">Manganese</keyword>
<dbReference type="GO" id="GO:0032299">
    <property type="term" value="C:ribonuclease H2 complex"/>
    <property type="evidence" value="ECO:0007669"/>
    <property type="project" value="TreeGrafter"/>
</dbReference>
<feature type="binding site" evidence="12">
    <location>
        <position position="25"/>
    </location>
    <ligand>
        <name>a divalent metal cation</name>
        <dbReference type="ChEBI" id="CHEBI:60240"/>
    </ligand>
</feature>
<dbReference type="CDD" id="cd07182">
    <property type="entry name" value="RNase_HII_bacteria_HII_like"/>
    <property type="match status" value="1"/>
</dbReference>
<keyword evidence="9 12" id="KW-0255">Endonuclease</keyword>
<keyword evidence="16" id="KW-1185">Reference proteome</keyword>
<dbReference type="PANTHER" id="PTHR10954">
    <property type="entry name" value="RIBONUCLEASE H2 SUBUNIT A"/>
    <property type="match status" value="1"/>
</dbReference>
<dbReference type="EC" id="3.1.26.4" evidence="13"/>
<gene>
    <name evidence="15" type="ORF">GCM10010915_21770</name>
</gene>
<dbReference type="GO" id="GO:0003723">
    <property type="term" value="F:RNA binding"/>
    <property type="evidence" value="ECO:0007669"/>
    <property type="project" value="UniProtKB-UniRule"/>
</dbReference>
<dbReference type="Pfam" id="PF01351">
    <property type="entry name" value="RNase_HII"/>
    <property type="match status" value="1"/>
</dbReference>
<evidence type="ECO:0000256" key="9">
    <source>
        <dbReference type="ARBA" id="ARBA00022759"/>
    </source>
</evidence>
<evidence type="ECO:0000313" key="16">
    <source>
        <dbReference type="Proteomes" id="UP000633205"/>
    </source>
</evidence>
<dbReference type="Gene3D" id="3.30.420.10">
    <property type="entry name" value="Ribonuclease H-like superfamily/Ribonuclease H"/>
    <property type="match status" value="1"/>
</dbReference>
<evidence type="ECO:0000256" key="4">
    <source>
        <dbReference type="ARBA" id="ARBA00004496"/>
    </source>
</evidence>
<evidence type="ECO:0000256" key="1">
    <source>
        <dbReference type="ARBA" id="ARBA00000077"/>
    </source>
</evidence>
<evidence type="ECO:0000313" key="15">
    <source>
        <dbReference type="EMBL" id="GGD40559.1"/>
    </source>
</evidence>
<feature type="binding site" evidence="12">
    <location>
        <position position="26"/>
    </location>
    <ligand>
        <name>a divalent metal cation</name>
        <dbReference type="ChEBI" id="CHEBI:60240"/>
    </ligand>
</feature>
<dbReference type="GO" id="GO:0004523">
    <property type="term" value="F:RNA-DNA hybrid ribonuclease activity"/>
    <property type="evidence" value="ECO:0007669"/>
    <property type="project" value="UniProtKB-UniRule"/>
</dbReference>
<comment type="catalytic activity">
    <reaction evidence="1 12 13">
        <text>Endonucleolytic cleavage to 5'-phosphomonoester.</text>
        <dbReference type="EC" id="3.1.26.4"/>
    </reaction>
</comment>
<evidence type="ECO:0000256" key="7">
    <source>
        <dbReference type="ARBA" id="ARBA00022722"/>
    </source>
</evidence>
<dbReference type="InterPro" id="IPR022898">
    <property type="entry name" value="RNase_HII"/>
</dbReference>
<feature type="binding site" evidence="12">
    <location>
        <position position="126"/>
    </location>
    <ligand>
        <name>a divalent metal cation</name>
        <dbReference type="ChEBI" id="CHEBI:60240"/>
    </ligand>
</feature>
<evidence type="ECO:0000256" key="6">
    <source>
        <dbReference type="ARBA" id="ARBA00022490"/>
    </source>
</evidence>
<comment type="cofactor">
    <cofactor evidence="2">
        <name>Mg(2+)</name>
        <dbReference type="ChEBI" id="CHEBI:18420"/>
    </cofactor>
</comment>
<dbReference type="GO" id="GO:0046872">
    <property type="term" value="F:metal ion binding"/>
    <property type="evidence" value="ECO:0007669"/>
    <property type="project" value="UniProtKB-KW"/>
</dbReference>
<keyword evidence="7 12" id="KW-0540">Nuclease</keyword>
<evidence type="ECO:0000256" key="5">
    <source>
        <dbReference type="ARBA" id="ARBA00007383"/>
    </source>
</evidence>
<keyword evidence="8 12" id="KW-0479">Metal-binding</keyword>
<dbReference type="InterPro" id="IPR024567">
    <property type="entry name" value="RNase_HII/HIII_dom"/>
</dbReference>
<dbReference type="SUPFAM" id="SSF53098">
    <property type="entry name" value="Ribonuclease H-like"/>
    <property type="match status" value="1"/>
</dbReference>
<dbReference type="GO" id="GO:0043137">
    <property type="term" value="P:DNA replication, removal of RNA primer"/>
    <property type="evidence" value="ECO:0007669"/>
    <property type="project" value="TreeGrafter"/>
</dbReference>
<evidence type="ECO:0000256" key="2">
    <source>
        <dbReference type="ARBA" id="ARBA00001946"/>
    </source>
</evidence>
<reference evidence="15" key="2">
    <citation type="submission" date="2020-09" db="EMBL/GenBank/DDBJ databases">
        <authorList>
            <person name="Sun Q."/>
            <person name="Zhou Y."/>
        </authorList>
    </citation>
    <scope>NUCLEOTIDE SEQUENCE</scope>
    <source>
        <strain evidence="15">CGMCC 1.15152</strain>
    </source>
</reference>
<comment type="function">
    <text evidence="3 13">Endonuclease that specifically degrades the RNA of RNA-DNA hybrids.</text>
</comment>
<accession>A0A917DI37</accession>
<sequence length="216" mass="22452">MTPVAPTLDLERRLLDTAPLVIGLDEVGRGALAGPVTVGAAAIDHAVAATAVPEGLRDSKLVTARRRPDVAARTAEWVCGSALGWATPGEVDEHGILGALGLAAVRALGALRAGGLDVPSGVVLLDGNHDYLSPVASTMMGRLDLRTVVGGDRDRASISAASIAAKVARDALMVDLHDAHASYSWDRNKGYGSAAHRAAIRERGLTDHHRRSWAIA</sequence>
<comment type="subcellular location">
    <subcellularLocation>
        <location evidence="4">Cytoplasm</location>
    </subcellularLocation>
</comment>
<evidence type="ECO:0000256" key="10">
    <source>
        <dbReference type="ARBA" id="ARBA00022801"/>
    </source>
</evidence>
<evidence type="ECO:0000256" key="12">
    <source>
        <dbReference type="PROSITE-ProRule" id="PRU01319"/>
    </source>
</evidence>
<dbReference type="GO" id="GO:0006298">
    <property type="term" value="P:mismatch repair"/>
    <property type="evidence" value="ECO:0007669"/>
    <property type="project" value="TreeGrafter"/>
</dbReference>
<evidence type="ECO:0000256" key="8">
    <source>
        <dbReference type="ARBA" id="ARBA00022723"/>
    </source>
</evidence>
<feature type="domain" description="RNase H type-2" evidence="14">
    <location>
        <begin position="19"/>
        <end position="216"/>
    </location>
</feature>